<proteinExistence type="predicted"/>
<sequence>LPLSDFAEGQDTEVVLFNRRTGAERHIAGGSKLQGFKPTAFILALIVATPIPWSRRWRAVVGGLVLVHAYVALRMLVFLLAAFGGDNPLALFSPGPIGGAILGFLSWFLVLSYTSWLIAPLPIWVLVSLRTSDWPTILQGRGRKSDAGGHVRS</sequence>
<feature type="transmembrane region" description="Helical" evidence="1">
    <location>
        <begin position="35"/>
        <end position="53"/>
    </location>
</feature>
<reference evidence="2" key="1">
    <citation type="journal article" date="2014" name="Front. Microbiol.">
        <title>High frequency of phylogenetically diverse reductive dehalogenase-homologous genes in deep subseafloor sedimentary metagenomes.</title>
        <authorList>
            <person name="Kawai M."/>
            <person name="Futagami T."/>
            <person name="Toyoda A."/>
            <person name="Takaki Y."/>
            <person name="Nishi S."/>
            <person name="Hori S."/>
            <person name="Arai W."/>
            <person name="Tsubouchi T."/>
            <person name="Morono Y."/>
            <person name="Uchiyama I."/>
            <person name="Ito T."/>
            <person name="Fujiyama A."/>
            <person name="Inagaki F."/>
            <person name="Takami H."/>
        </authorList>
    </citation>
    <scope>NUCLEOTIDE SEQUENCE</scope>
    <source>
        <strain evidence="2">Expedition CK06-06</strain>
    </source>
</reference>
<evidence type="ECO:0000256" key="1">
    <source>
        <dbReference type="SAM" id="Phobius"/>
    </source>
</evidence>
<evidence type="ECO:0000313" key="2">
    <source>
        <dbReference type="EMBL" id="GAG33751.1"/>
    </source>
</evidence>
<gene>
    <name evidence="2" type="ORF">S01H1_63214</name>
</gene>
<protein>
    <submittedName>
        <fullName evidence="2">Uncharacterized protein</fullName>
    </submittedName>
</protein>
<feature type="transmembrane region" description="Helical" evidence="1">
    <location>
        <begin position="104"/>
        <end position="127"/>
    </location>
</feature>
<keyword evidence="1" id="KW-0812">Transmembrane</keyword>
<feature type="transmembrane region" description="Helical" evidence="1">
    <location>
        <begin position="60"/>
        <end position="84"/>
    </location>
</feature>
<dbReference type="EMBL" id="BARS01041577">
    <property type="protein sequence ID" value="GAG33751.1"/>
    <property type="molecule type" value="Genomic_DNA"/>
</dbReference>
<dbReference type="AlphaFoldDB" id="X0YA73"/>
<feature type="non-terminal residue" evidence="2">
    <location>
        <position position="1"/>
    </location>
</feature>
<accession>X0YA73</accession>
<name>X0YA73_9ZZZZ</name>
<organism evidence="2">
    <name type="scientific">marine sediment metagenome</name>
    <dbReference type="NCBI Taxonomy" id="412755"/>
    <lineage>
        <taxon>unclassified sequences</taxon>
        <taxon>metagenomes</taxon>
        <taxon>ecological metagenomes</taxon>
    </lineage>
</organism>
<keyword evidence="1" id="KW-1133">Transmembrane helix</keyword>
<keyword evidence="1" id="KW-0472">Membrane</keyword>
<comment type="caution">
    <text evidence="2">The sequence shown here is derived from an EMBL/GenBank/DDBJ whole genome shotgun (WGS) entry which is preliminary data.</text>
</comment>